<evidence type="ECO:0000313" key="9">
    <source>
        <dbReference type="EMBL" id="EGD58061.1"/>
    </source>
</evidence>
<evidence type="ECO:0000256" key="3">
    <source>
        <dbReference type="ARBA" id="ARBA00022723"/>
    </source>
</evidence>
<keyword evidence="3" id="KW-0479">Metal-binding</keyword>
<dbReference type="NCBIfam" id="TIGR01068">
    <property type="entry name" value="thioredoxin"/>
    <property type="match status" value="1"/>
</dbReference>
<evidence type="ECO:0000256" key="1">
    <source>
        <dbReference type="ARBA" id="ARBA00008987"/>
    </source>
</evidence>
<reference evidence="9 10" key="1">
    <citation type="journal article" date="2012" name="J. Bacteriol.">
        <title>Draft Genome Sequence of Novosphingobium nitrogenifigens Y88T.</title>
        <authorList>
            <person name="Strabala T.J."/>
            <person name="Macdonald L."/>
            <person name="Liu V."/>
            <person name="Smit A.M."/>
        </authorList>
    </citation>
    <scope>NUCLEOTIDE SEQUENCE [LARGE SCALE GENOMIC DNA]</scope>
    <source>
        <strain evidence="9 10">DSM 19370</strain>
    </source>
</reference>
<proteinExistence type="inferred from homology"/>
<dbReference type="PANTHER" id="PTHR45663:SF11">
    <property type="entry name" value="GEO12009P1"/>
    <property type="match status" value="1"/>
</dbReference>
<keyword evidence="4" id="KW-0249">Electron transport</keyword>
<dbReference type="NCBIfam" id="NF008229">
    <property type="entry name" value="PRK10996.1"/>
    <property type="match status" value="1"/>
</dbReference>
<dbReference type="InterPro" id="IPR036249">
    <property type="entry name" value="Thioredoxin-like_sf"/>
</dbReference>
<evidence type="ECO:0000256" key="2">
    <source>
        <dbReference type="ARBA" id="ARBA00022448"/>
    </source>
</evidence>
<dbReference type="InterPro" id="IPR005746">
    <property type="entry name" value="Thioredoxin"/>
</dbReference>
<dbReference type="PRINTS" id="PR00421">
    <property type="entry name" value="THIOREDOXIN"/>
</dbReference>
<organism evidence="9 10">
    <name type="scientific">Novosphingobium nitrogenifigens DSM 19370</name>
    <dbReference type="NCBI Taxonomy" id="983920"/>
    <lineage>
        <taxon>Bacteria</taxon>
        <taxon>Pseudomonadati</taxon>
        <taxon>Pseudomonadota</taxon>
        <taxon>Alphaproteobacteria</taxon>
        <taxon>Sphingomonadales</taxon>
        <taxon>Sphingomonadaceae</taxon>
        <taxon>Novosphingobium</taxon>
    </lineage>
</organism>
<accession>F1ZB72</accession>
<dbReference type="InParanoid" id="F1ZB72"/>
<dbReference type="EMBL" id="AEWJ01000044">
    <property type="protein sequence ID" value="EGD58061.1"/>
    <property type="molecule type" value="Genomic_DNA"/>
</dbReference>
<name>F1ZB72_9SPHN</name>
<evidence type="ECO:0000259" key="8">
    <source>
        <dbReference type="PROSITE" id="PS51352"/>
    </source>
</evidence>
<evidence type="ECO:0000256" key="4">
    <source>
        <dbReference type="ARBA" id="ARBA00022982"/>
    </source>
</evidence>
<keyword evidence="2" id="KW-0813">Transport</keyword>
<protein>
    <recommendedName>
        <fullName evidence="7">Thioredoxin</fullName>
    </recommendedName>
</protein>
<dbReference type="PROSITE" id="PS00194">
    <property type="entry name" value="THIOREDOXIN_1"/>
    <property type="match status" value="1"/>
</dbReference>
<sequence length="143" mass="15582">MMSDNEIVVCPHCLAGNRVARERLDEAPNCGKCHQPLFTGHPVPVNAAAFSAHVGKGSLPVLVDFWASWCGPCRMMAPAFAQAAHMLEPHVRLLKVDTEAEQALAGAHDIRSIPTMMLFSGGREIRRIAGAMDARRIVEWARG</sequence>
<dbReference type="PANTHER" id="PTHR45663">
    <property type="entry name" value="GEO12009P1"/>
    <property type="match status" value="1"/>
</dbReference>
<evidence type="ECO:0000256" key="5">
    <source>
        <dbReference type="ARBA" id="ARBA00023157"/>
    </source>
</evidence>
<dbReference type="GO" id="GO:0046872">
    <property type="term" value="F:metal ion binding"/>
    <property type="evidence" value="ECO:0007669"/>
    <property type="project" value="UniProtKB-KW"/>
</dbReference>
<dbReference type="Gene3D" id="2.30.30.380">
    <property type="entry name" value="Zn-finger domain of Sec23/24"/>
    <property type="match status" value="1"/>
</dbReference>
<evidence type="ECO:0000256" key="7">
    <source>
        <dbReference type="NCBIfam" id="TIGR01068"/>
    </source>
</evidence>
<dbReference type="FunCoup" id="F1ZB72">
    <property type="interactions" value="411"/>
</dbReference>
<dbReference type="AlphaFoldDB" id="F1ZB72"/>
<comment type="similarity">
    <text evidence="1">Belongs to the thioredoxin family.</text>
</comment>
<dbReference type="HOGENOM" id="CLU_090389_10_0_5"/>
<keyword evidence="5" id="KW-1015">Disulfide bond</keyword>
<dbReference type="CDD" id="cd02947">
    <property type="entry name" value="TRX_family"/>
    <property type="match status" value="1"/>
</dbReference>
<dbReference type="Gene3D" id="3.40.30.10">
    <property type="entry name" value="Glutaredoxin"/>
    <property type="match status" value="1"/>
</dbReference>
<dbReference type="Pfam" id="PF00085">
    <property type="entry name" value="Thioredoxin"/>
    <property type="match status" value="1"/>
</dbReference>
<gene>
    <name evidence="9" type="ORF">Y88_0113</name>
</gene>
<dbReference type="GO" id="GO:0005829">
    <property type="term" value="C:cytosol"/>
    <property type="evidence" value="ECO:0007669"/>
    <property type="project" value="TreeGrafter"/>
</dbReference>
<dbReference type="eggNOG" id="COG3118">
    <property type="taxonomic scope" value="Bacteria"/>
</dbReference>
<dbReference type="InterPro" id="IPR049299">
    <property type="entry name" value="Thio2_N"/>
</dbReference>
<dbReference type="PROSITE" id="PS51352">
    <property type="entry name" value="THIOREDOXIN_2"/>
    <property type="match status" value="1"/>
</dbReference>
<dbReference type="InterPro" id="IPR017937">
    <property type="entry name" value="Thioredoxin_CS"/>
</dbReference>
<comment type="caution">
    <text evidence="9">The sequence shown here is derived from an EMBL/GenBank/DDBJ whole genome shotgun (WGS) entry which is preliminary data.</text>
</comment>
<dbReference type="Pfam" id="PF21352">
    <property type="entry name" value="Zn_ribbon_Thio2"/>
    <property type="match status" value="1"/>
</dbReference>
<dbReference type="STRING" id="983920.Y88_0113"/>
<evidence type="ECO:0000256" key="6">
    <source>
        <dbReference type="ARBA" id="ARBA00023284"/>
    </source>
</evidence>
<keyword evidence="10" id="KW-1185">Reference proteome</keyword>
<feature type="domain" description="Thioredoxin" evidence="8">
    <location>
        <begin position="37"/>
        <end position="143"/>
    </location>
</feature>
<dbReference type="GO" id="GO:0045454">
    <property type="term" value="P:cell redox homeostasis"/>
    <property type="evidence" value="ECO:0007669"/>
    <property type="project" value="TreeGrafter"/>
</dbReference>
<dbReference type="Proteomes" id="UP000004728">
    <property type="component" value="Unassembled WGS sequence"/>
</dbReference>
<dbReference type="GO" id="GO:0015035">
    <property type="term" value="F:protein-disulfide reductase activity"/>
    <property type="evidence" value="ECO:0007669"/>
    <property type="project" value="UniProtKB-UniRule"/>
</dbReference>
<dbReference type="SUPFAM" id="SSF52833">
    <property type="entry name" value="Thioredoxin-like"/>
    <property type="match status" value="1"/>
</dbReference>
<evidence type="ECO:0000313" key="10">
    <source>
        <dbReference type="Proteomes" id="UP000004728"/>
    </source>
</evidence>
<dbReference type="InterPro" id="IPR013766">
    <property type="entry name" value="Thioredoxin_domain"/>
</dbReference>
<keyword evidence="6" id="KW-0676">Redox-active center</keyword>